<evidence type="ECO:0000313" key="3">
    <source>
        <dbReference type="EMBL" id="EPS28858.1"/>
    </source>
</evidence>
<feature type="domain" description="HNH nuclease" evidence="2">
    <location>
        <begin position="208"/>
        <end position="255"/>
    </location>
</feature>
<dbReference type="eggNOG" id="ENOG502RNB6">
    <property type="taxonomic scope" value="Eukaryota"/>
</dbReference>
<evidence type="ECO:0000259" key="2">
    <source>
        <dbReference type="Pfam" id="PF13391"/>
    </source>
</evidence>
<dbReference type="HOGENOM" id="CLU_049186_0_1_1"/>
<dbReference type="STRING" id="933388.S8AS60"/>
<reference evidence="3 4" key="1">
    <citation type="journal article" date="2013" name="PLoS ONE">
        <title>Genomic and secretomic analyses reveal unique features of the lignocellulolytic enzyme system of Penicillium decumbens.</title>
        <authorList>
            <person name="Liu G."/>
            <person name="Zhang L."/>
            <person name="Wei X."/>
            <person name="Zou G."/>
            <person name="Qin Y."/>
            <person name="Ma L."/>
            <person name="Li J."/>
            <person name="Zheng H."/>
            <person name="Wang S."/>
            <person name="Wang C."/>
            <person name="Xun L."/>
            <person name="Zhao G.-P."/>
            <person name="Zhou Z."/>
            <person name="Qu Y."/>
        </authorList>
    </citation>
    <scope>NUCLEOTIDE SEQUENCE [LARGE SCALE GENOMIC DNA]</scope>
    <source>
        <strain evidence="4">114-2 / CGMCC 5302</strain>
    </source>
</reference>
<sequence>MAPPKRRASSLAPPLRRSRRLQETPQPPPQQLGRGLSIMSTDTETPEKWKTLAGAAKVRTARYRPEKRPHENLLQPSLDAFVDWLPEGGRESVARDINDAKIDEELHDVFMNLFTGLAIPMKAHSRTSSVTESPCLKRLRQVEIVASCLDEPQPRDHQFKDLCLQRDNYRCIATGQMDTGHWDKTGRPDGVLHAPTNGAHESRKNAASAWRVLYTCFPGVRRAALSPDTINSESNGLTLVSSYHEQFGSFQLAFKPVEYSTDLDQKDQDNKYEVKTYTRFPPYLRPTLPQSGFIELKKSNDAQNLQLPNQYYLDCHWRLAEVLNASGMGEVIDRNLQRWEALKGTCHLLREDGSTDIDSLLRAALWAHVIG</sequence>
<proteinExistence type="predicted"/>
<gene>
    <name evidence="3" type="ORF">PDE_03804</name>
</gene>
<name>S8AS60_PENO1</name>
<keyword evidence="4" id="KW-1185">Reference proteome</keyword>
<dbReference type="Pfam" id="PF13391">
    <property type="entry name" value="HNH_2"/>
    <property type="match status" value="1"/>
</dbReference>
<organism evidence="3 4">
    <name type="scientific">Penicillium oxalicum (strain 114-2 / CGMCC 5302)</name>
    <name type="common">Penicillium decumbens</name>
    <dbReference type="NCBI Taxonomy" id="933388"/>
    <lineage>
        <taxon>Eukaryota</taxon>
        <taxon>Fungi</taxon>
        <taxon>Dikarya</taxon>
        <taxon>Ascomycota</taxon>
        <taxon>Pezizomycotina</taxon>
        <taxon>Eurotiomycetes</taxon>
        <taxon>Eurotiomycetidae</taxon>
        <taxon>Eurotiales</taxon>
        <taxon>Aspergillaceae</taxon>
        <taxon>Penicillium</taxon>
    </lineage>
</organism>
<feature type="region of interest" description="Disordered" evidence="1">
    <location>
        <begin position="1"/>
        <end position="47"/>
    </location>
</feature>
<protein>
    <recommendedName>
        <fullName evidence="2">HNH nuclease domain-containing protein</fullName>
    </recommendedName>
</protein>
<dbReference type="Proteomes" id="UP000019376">
    <property type="component" value="Unassembled WGS sequence"/>
</dbReference>
<evidence type="ECO:0000313" key="4">
    <source>
        <dbReference type="Proteomes" id="UP000019376"/>
    </source>
</evidence>
<dbReference type="PhylomeDB" id="S8AS60"/>
<dbReference type="EMBL" id="KB644411">
    <property type="protein sequence ID" value="EPS28858.1"/>
    <property type="molecule type" value="Genomic_DNA"/>
</dbReference>
<evidence type="ECO:0000256" key="1">
    <source>
        <dbReference type="SAM" id="MobiDB-lite"/>
    </source>
</evidence>
<dbReference type="AlphaFoldDB" id="S8AS60"/>
<dbReference type="OrthoDB" id="2104739at2759"/>
<accession>S8AS60</accession>
<dbReference type="InterPro" id="IPR003615">
    <property type="entry name" value="HNH_nuc"/>
</dbReference>